<keyword evidence="3" id="KW-0472">Membrane</keyword>
<evidence type="ECO:0000256" key="1">
    <source>
        <dbReference type="ARBA" id="ARBA00022729"/>
    </source>
</evidence>
<feature type="compositionally biased region" description="Pro residues" evidence="2">
    <location>
        <begin position="1"/>
        <end position="11"/>
    </location>
</feature>
<keyword evidence="3" id="KW-1133">Transmembrane helix</keyword>
<proteinExistence type="predicted"/>
<comment type="caution">
    <text evidence="5">The sequence shown here is derived from an EMBL/GenBank/DDBJ whole genome shotgun (WGS) entry which is preliminary data.</text>
</comment>
<keyword evidence="1" id="KW-0732">Signal</keyword>
<feature type="region of interest" description="Disordered" evidence="2">
    <location>
        <begin position="84"/>
        <end position="111"/>
    </location>
</feature>
<dbReference type="Pfam" id="PF11611">
    <property type="entry name" value="DUF4352"/>
    <property type="match status" value="1"/>
</dbReference>
<dbReference type="EMBL" id="VCKY01000069">
    <property type="protein sequence ID" value="TMR18632.1"/>
    <property type="molecule type" value="Genomic_DNA"/>
</dbReference>
<reference evidence="5 6" key="1">
    <citation type="submission" date="2019-05" db="EMBL/GenBank/DDBJ databases">
        <title>Draft genome sequence of Nonomuraea turkmeniaca DSM 43926.</title>
        <authorList>
            <person name="Saricaoglu S."/>
            <person name="Isik K."/>
        </authorList>
    </citation>
    <scope>NUCLEOTIDE SEQUENCE [LARGE SCALE GENOMIC DNA]</scope>
    <source>
        <strain evidence="5 6">DSM 43926</strain>
    </source>
</reference>
<evidence type="ECO:0000256" key="2">
    <source>
        <dbReference type="SAM" id="MobiDB-lite"/>
    </source>
</evidence>
<dbReference type="InterPro" id="IPR029050">
    <property type="entry name" value="Immunoprotect_excell_Ig-like"/>
</dbReference>
<dbReference type="AlphaFoldDB" id="A0A5S4FGW1"/>
<evidence type="ECO:0000313" key="6">
    <source>
        <dbReference type="Proteomes" id="UP000309128"/>
    </source>
</evidence>
<dbReference type="Proteomes" id="UP000309128">
    <property type="component" value="Unassembled WGS sequence"/>
</dbReference>
<evidence type="ECO:0000313" key="5">
    <source>
        <dbReference type="EMBL" id="TMR18632.1"/>
    </source>
</evidence>
<dbReference type="Gene3D" id="2.60.40.1240">
    <property type="match status" value="1"/>
</dbReference>
<organism evidence="5 6">
    <name type="scientific">Nonomuraea turkmeniaca</name>
    <dbReference type="NCBI Taxonomy" id="103838"/>
    <lineage>
        <taxon>Bacteria</taxon>
        <taxon>Bacillati</taxon>
        <taxon>Actinomycetota</taxon>
        <taxon>Actinomycetes</taxon>
        <taxon>Streptosporangiales</taxon>
        <taxon>Streptosporangiaceae</taxon>
        <taxon>Nonomuraea</taxon>
    </lineage>
</organism>
<dbReference type="OrthoDB" id="166023at2"/>
<name>A0A5S4FGW1_9ACTN</name>
<sequence>MSYPPQPPGQQPPHGYGYGYGPPTQPGYGHQPPPPPSPPGKGGNLGVILLLAIGLPLLLLGGCGAVFFVLTADQGSVAVREALETEADEDAPTVRLRPGTDPPPSAAPQQTAYYRQPEQTAAGQPAQTRPETAKIGDTITLEGRDPGLKVAVTVNQLISPGTAVNEFTKAKTGNRLIAVQVTLTSQGAAVYSEFPSHGALVIDGEGQQYRSSPWDVREGQSFEGQVTMNTGDSRKGVIVFEVPEAAQAATFQFALDSGFAEQKGEWQLS</sequence>
<evidence type="ECO:0000259" key="4">
    <source>
        <dbReference type="Pfam" id="PF11611"/>
    </source>
</evidence>
<feature type="transmembrane region" description="Helical" evidence="3">
    <location>
        <begin position="45"/>
        <end position="70"/>
    </location>
</feature>
<keyword evidence="6" id="KW-1185">Reference proteome</keyword>
<dbReference type="InterPro" id="IPR029051">
    <property type="entry name" value="DUF4352"/>
</dbReference>
<feature type="domain" description="DUF4352" evidence="4">
    <location>
        <begin position="150"/>
        <end position="260"/>
    </location>
</feature>
<protein>
    <submittedName>
        <fullName evidence="5">DUF4352 domain-containing protein</fullName>
    </submittedName>
</protein>
<keyword evidence="3" id="KW-0812">Transmembrane</keyword>
<evidence type="ECO:0000256" key="3">
    <source>
        <dbReference type="SAM" id="Phobius"/>
    </source>
</evidence>
<accession>A0A5S4FGW1</accession>
<feature type="region of interest" description="Disordered" evidence="2">
    <location>
        <begin position="1"/>
        <end position="40"/>
    </location>
</feature>
<gene>
    <name evidence="5" type="ORF">ETD86_21440</name>
</gene>
<dbReference type="RefSeq" id="WP_138667931.1">
    <property type="nucleotide sequence ID" value="NZ_VCKY01000069.1"/>
</dbReference>